<sequence length="444" mass="47791">MSDANKVVWSEGLFLRPQHMQQQDRHTESLVRGAMQAAPHQNFGFRDLTLDDAAIQAGQVGMTYARGIFPDGTPFAMPDMTTGLQAVTVTAGTKSGLVSFGVPALKPGTATIDPQSGGLAGGRYHGQIDTIRDTIKGGADAAEIEVARLAPRLFLPGEATDGYTVLPVARINGLLADGSVAIDADFLAPSLVTSACPWYAGFLQEVLTGLDRIAQAHGGIVMGGAGASVENLLILELANTARPRIAHMMAQDLFHPSELFMELAGLAGRMATFGSSSRSMSELPVYEHNDPQAGFAALTDTLRSLILSLRHVEVKNHPLKVARHDENVWTVRIDNTDIINNSRIVLRIGGEMSEAMLRKIFVEQATVGAADEFDALWKSKLTGIPLKPLHSQPREIPYDGERLCLELDRNSEHWAKLADAPGFVIGVAGKLDKAPLIDCYAVKR</sequence>
<dbReference type="InterPro" id="IPR010263">
    <property type="entry name" value="T6SS_TssK"/>
</dbReference>
<dbReference type="PANTHER" id="PTHR35566">
    <property type="entry name" value="BLR3599 PROTEIN"/>
    <property type="match status" value="1"/>
</dbReference>
<gene>
    <name evidence="1" type="ORF">C8N45_102290</name>
</gene>
<dbReference type="AlphaFoldDB" id="A0A2T6KM35"/>
<keyword evidence="2" id="KW-1185">Reference proteome</keyword>
<evidence type="ECO:0000313" key="1">
    <source>
        <dbReference type="EMBL" id="PUB17278.1"/>
    </source>
</evidence>
<dbReference type="EMBL" id="QBUD01000002">
    <property type="protein sequence ID" value="PUB17278.1"/>
    <property type="molecule type" value="Genomic_DNA"/>
</dbReference>
<dbReference type="PANTHER" id="PTHR35566:SF1">
    <property type="entry name" value="TYPE VI SECRETION SYSTEM BASEPLATE COMPONENT TSSK1"/>
    <property type="match status" value="1"/>
</dbReference>
<accession>A0A2T6KM35</accession>
<dbReference type="OrthoDB" id="9775333at2"/>
<name>A0A2T6KM35_9RHOB</name>
<comment type="caution">
    <text evidence="1">The sequence shown here is derived from an EMBL/GenBank/DDBJ whole genome shotgun (WGS) entry which is preliminary data.</text>
</comment>
<protein>
    <submittedName>
        <fullName evidence="1">Type VI secretion system protein ImpJ</fullName>
    </submittedName>
</protein>
<dbReference type="NCBIfam" id="TIGR03353">
    <property type="entry name" value="VI_chp_4"/>
    <property type="match status" value="1"/>
</dbReference>
<dbReference type="Pfam" id="PF05936">
    <property type="entry name" value="T6SS_VasE"/>
    <property type="match status" value="1"/>
</dbReference>
<dbReference type="Proteomes" id="UP000244523">
    <property type="component" value="Unassembled WGS sequence"/>
</dbReference>
<dbReference type="RefSeq" id="WP_108385423.1">
    <property type="nucleotide sequence ID" value="NZ_QBUD01000002.1"/>
</dbReference>
<organism evidence="1 2">
    <name type="scientific">Yoonia sediminilitoris</name>
    <dbReference type="NCBI Taxonomy" id="1286148"/>
    <lineage>
        <taxon>Bacteria</taxon>
        <taxon>Pseudomonadati</taxon>
        <taxon>Pseudomonadota</taxon>
        <taxon>Alphaproteobacteria</taxon>
        <taxon>Rhodobacterales</taxon>
        <taxon>Paracoccaceae</taxon>
        <taxon>Yoonia</taxon>
    </lineage>
</organism>
<reference evidence="1 2" key="1">
    <citation type="submission" date="2018-04" db="EMBL/GenBank/DDBJ databases">
        <title>Genomic Encyclopedia of Archaeal and Bacterial Type Strains, Phase II (KMG-II): from individual species to whole genera.</title>
        <authorList>
            <person name="Goeker M."/>
        </authorList>
    </citation>
    <scope>NUCLEOTIDE SEQUENCE [LARGE SCALE GENOMIC DNA]</scope>
    <source>
        <strain evidence="1 2">DSM 29955</strain>
    </source>
</reference>
<proteinExistence type="predicted"/>
<evidence type="ECO:0000313" key="2">
    <source>
        <dbReference type="Proteomes" id="UP000244523"/>
    </source>
</evidence>